<name>A0ABT0ES51_9PSED</name>
<comment type="caution">
    <text evidence="1">The sequence shown here is derived from an EMBL/GenBank/DDBJ whole genome shotgun (WGS) entry which is preliminary data.</text>
</comment>
<sequence length="127" mass="14259">MTRSPFRRLVFGTLRRLLYLWVRSETINQSSLTLNLDRSRPVFYVLQSPSLTELAVVDTECTKAGLPRPVLPVAVGPLLEPAAFFYLNKNLVIEGAEDTQLQYPFENVQIAPYDTDNVAFQDLGLGA</sequence>
<protein>
    <recommendedName>
        <fullName evidence="3">Glycerol-3-phosphate 1-O-acyltransferase</fullName>
    </recommendedName>
</protein>
<dbReference type="EMBL" id="JAKNRV010000695">
    <property type="protein sequence ID" value="MCK1788556.1"/>
    <property type="molecule type" value="Genomic_DNA"/>
</dbReference>
<proteinExistence type="predicted"/>
<feature type="non-terminal residue" evidence="1">
    <location>
        <position position="127"/>
    </location>
</feature>
<dbReference type="Proteomes" id="UP001317085">
    <property type="component" value="Unassembled WGS sequence"/>
</dbReference>
<keyword evidence="2" id="KW-1185">Reference proteome</keyword>
<accession>A0ABT0ES51</accession>
<reference evidence="1 2" key="1">
    <citation type="submission" date="2022-02" db="EMBL/GenBank/DDBJ databases">
        <title>Comparative genomics of the first Antarctic Pseudomonas spp. capable of biotransforming 2,4,6-Trinitrotoluene.</title>
        <authorList>
            <person name="Cabrera M.A."/>
            <person name="Marquez S.L."/>
            <person name="Perez-Donoso J.M."/>
        </authorList>
    </citation>
    <scope>NUCLEOTIDE SEQUENCE [LARGE SCALE GENOMIC DNA]</scope>
    <source>
        <strain evidence="1 2">TNT11</strain>
    </source>
</reference>
<gene>
    <name evidence="1" type="ORF">L9Z73_30940</name>
</gene>
<organism evidence="1 2">
    <name type="scientific">Pseudomonas emilianonis</name>
    <dbReference type="NCBI Taxonomy" id="2915812"/>
    <lineage>
        <taxon>Bacteria</taxon>
        <taxon>Pseudomonadati</taxon>
        <taxon>Pseudomonadota</taxon>
        <taxon>Gammaproteobacteria</taxon>
        <taxon>Pseudomonadales</taxon>
        <taxon>Pseudomonadaceae</taxon>
        <taxon>Pseudomonas</taxon>
    </lineage>
</organism>
<evidence type="ECO:0000313" key="1">
    <source>
        <dbReference type="EMBL" id="MCK1788556.1"/>
    </source>
</evidence>
<evidence type="ECO:0008006" key="3">
    <source>
        <dbReference type="Google" id="ProtNLM"/>
    </source>
</evidence>
<evidence type="ECO:0000313" key="2">
    <source>
        <dbReference type="Proteomes" id="UP001317085"/>
    </source>
</evidence>